<dbReference type="Gene3D" id="1.10.287.1060">
    <property type="entry name" value="ESAT-6-like"/>
    <property type="match status" value="1"/>
</dbReference>
<keyword evidence="2" id="KW-1185">Reference proteome</keyword>
<evidence type="ECO:0000313" key="1">
    <source>
        <dbReference type="EMBL" id="MCT2041875.1"/>
    </source>
</evidence>
<evidence type="ECO:0000313" key="2">
    <source>
        <dbReference type="Proteomes" id="UP001525379"/>
    </source>
</evidence>
<name>A0ABT2HU76_9MICO</name>
<dbReference type="InterPro" id="IPR010310">
    <property type="entry name" value="T7SS_ESAT-6-like"/>
</dbReference>
<dbReference type="EMBL" id="JALXSQ010000002">
    <property type="protein sequence ID" value="MCT2041875.1"/>
    <property type="molecule type" value="Genomic_DNA"/>
</dbReference>
<dbReference type="SUPFAM" id="SSF140453">
    <property type="entry name" value="EsxAB dimer-like"/>
    <property type="match status" value="1"/>
</dbReference>
<reference evidence="1 2" key="1">
    <citation type="submission" date="2022-04" db="EMBL/GenBank/DDBJ databases">
        <title>Human microbiome associated bacterial genomes.</title>
        <authorList>
            <person name="Sandstrom S."/>
            <person name="Salamzade R."/>
            <person name="Kalan L.R."/>
        </authorList>
    </citation>
    <scope>NUCLEOTIDE SEQUENCE [LARGE SCALE GENOMIC DNA]</scope>
    <source>
        <strain evidence="2">p3-SID1799</strain>
    </source>
</reference>
<gene>
    <name evidence="1" type="ORF">M3D15_00735</name>
</gene>
<accession>A0ABT2HU76</accession>
<proteinExistence type="predicted"/>
<comment type="caution">
    <text evidence="1">The sequence shown here is derived from an EMBL/GenBank/DDBJ whole genome shotgun (WGS) entry which is preliminary data.</text>
</comment>
<dbReference type="Pfam" id="PF06013">
    <property type="entry name" value="WXG100"/>
    <property type="match status" value="1"/>
</dbReference>
<dbReference type="RefSeq" id="WP_066079795.1">
    <property type="nucleotide sequence ID" value="NZ_JAFDPW010000002.1"/>
</dbReference>
<dbReference type="Proteomes" id="UP001525379">
    <property type="component" value="Unassembled WGS sequence"/>
</dbReference>
<dbReference type="InterPro" id="IPR036689">
    <property type="entry name" value="ESAT-6-like_sf"/>
</dbReference>
<protein>
    <submittedName>
        <fullName evidence="1">WXG100 family type VII secretion target</fullName>
    </submittedName>
</protein>
<organism evidence="1 2">
    <name type="scientific">Pseudoclavibacter albus</name>
    <dbReference type="NCBI Taxonomy" id="272241"/>
    <lineage>
        <taxon>Bacteria</taxon>
        <taxon>Bacillati</taxon>
        <taxon>Actinomycetota</taxon>
        <taxon>Actinomycetes</taxon>
        <taxon>Micrococcales</taxon>
        <taxon>Microbacteriaceae</taxon>
        <taxon>Pseudoclavibacter</taxon>
    </lineage>
</organism>
<sequence length="92" mass="10230">MFGMSGGDPVDMMRVAGVIDMQRGEVETARDQLQEKVDSLIPDIWNGPDADKFVEEFASEIRPKFDSVIQEMEQAAIELREQAAQQAATSLI</sequence>